<name>X1AUD8_9ZZZZ</name>
<dbReference type="AlphaFoldDB" id="X1AUD8"/>
<dbReference type="EMBL" id="BART01012867">
    <property type="protein sequence ID" value="GAG86335.1"/>
    <property type="molecule type" value="Genomic_DNA"/>
</dbReference>
<organism evidence="1">
    <name type="scientific">marine sediment metagenome</name>
    <dbReference type="NCBI Taxonomy" id="412755"/>
    <lineage>
        <taxon>unclassified sequences</taxon>
        <taxon>metagenomes</taxon>
        <taxon>ecological metagenomes</taxon>
    </lineage>
</organism>
<comment type="caution">
    <text evidence="1">The sequence shown here is derived from an EMBL/GenBank/DDBJ whole genome shotgun (WGS) entry which is preliminary data.</text>
</comment>
<gene>
    <name evidence="1" type="ORF">S01H4_26617</name>
</gene>
<sequence length="65" mass="7708">VEILERCEIRGFVIVSSDKDYLPVMRIASYKNVKSRILGINTPEIYEKYNIEDIKFLGMMKFFDK</sequence>
<protein>
    <recommendedName>
        <fullName evidence="2">NYN domain-containing protein</fullName>
    </recommendedName>
</protein>
<feature type="non-terminal residue" evidence="1">
    <location>
        <position position="1"/>
    </location>
</feature>
<proteinExistence type="predicted"/>
<evidence type="ECO:0000313" key="1">
    <source>
        <dbReference type="EMBL" id="GAG86335.1"/>
    </source>
</evidence>
<evidence type="ECO:0008006" key="2">
    <source>
        <dbReference type="Google" id="ProtNLM"/>
    </source>
</evidence>
<accession>X1AUD8</accession>
<reference evidence="1" key="1">
    <citation type="journal article" date="2014" name="Front. Microbiol.">
        <title>High frequency of phylogenetically diverse reductive dehalogenase-homologous genes in deep subseafloor sedimentary metagenomes.</title>
        <authorList>
            <person name="Kawai M."/>
            <person name="Futagami T."/>
            <person name="Toyoda A."/>
            <person name="Takaki Y."/>
            <person name="Nishi S."/>
            <person name="Hori S."/>
            <person name="Arai W."/>
            <person name="Tsubouchi T."/>
            <person name="Morono Y."/>
            <person name="Uchiyama I."/>
            <person name="Ito T."/>
            <person name="Fujiyama A."/>
            <person name="Inagaki F."/>
            <person name="Takami H."/>
        </authorList>
    </citation>
    <scope>NUCLEOTIDE SEQUENCE</scope>
    <source>
        <strain evidence="1">Expedition CK06-06</strain>
    </source>
</reference>